<evidence type="ECO:0000313" key="5">
    <source>
        <dbReference type="Proteomes" id="UP000799539"/>
    </source>
</evidence>
<dbReference type="OrthoDB" id="3646183at2759"/>
<evidence type="ECO:0000259" key="3">
    <source>
        <dbReference type="PROSITE" id="PS50048"/>
    </source>
</evidence>
<keyword evidence="1" id="KW-0539">Nucleus</keyword>
<dbReference type="PROSITE" id="PS50048">
    <property type="entry name" value="ZN2_CY6_FUNGAL_2"/>
    <property type="match status" value="1"/>
</dbReference>
<proteinExistence type="predicted"/>
<dbReference type="InterPro" id="IPR036864">
    <property type="entry name" value="Zn2-C6_fun-type_DNA-bd_sf"/>
</dbReference>
<feature type="domain" description="Zn(2)-C6 fungal-type" evidence="3">
    <location>
        <begin position="37"/>
        <end position="67"/>
    </location>
</feature>
<dbReference type="PROSITE" id="PS00463">
    <property type="entry name" value="ZN2_CY6_FUNGAL_1"/>
    <property type="match status" value="1"/>
</dbReference>
<dbReference type="SMART" id="SM00066">
    <property type="entry name" value="GAL4"/>
    <property type="match status" value="1"/>
</dbReference>
<dbReference type="GO" id="GO:0000981">
    <property type="term" value="F:DNA-binding transcription factor activity, RNA polymerase II-specific"/>
    <property type="evidence" value="ECO:0007669"/>
    <property type="project" value="InterPro"/>
</dbReference>
<evidence type="ECO:0000313" key="4">
    <source>
        <dbReference type="EMBL" id="KAF2206180.1"/>
    </source>
</evidence>
<dbReference type="InterPro" id="IPR001138">
    <property type="entry name" value="Zn2Cys6_DnaBD"/>
</dbReference>
<dbReference type="PANTHER" id="PTHR47785">
    <property type="entry name" value="ZN(II)2CYS6 TRANSCRIPTION FACTOR (EUROFUNG)-RELATED-RELATED"/>
    <property type="match status" value="1"/>
</dbReference>
<dbReference type="SUPFAM" id="SSF57701">
    <property type="entry name" value="Zn2/Cys6 DNA-binding domain"/>
    <property type="match status" value="1"/>
</dbReference>
<dbReference type="AlphaFoldDB" id="A0A6A6EYW6"/>
<dbReference type="Proteomes" id="UP000799539">
    <property type="component" value="Unassembled WGS sequence"/>
</dbReference>
<dbReference type="CDD" id="cd00067">
    <property type="entry name" value="GAL4"/>
    <property type="match status" value="1"/>
</dbReference>
<reference evidence="4" key="1">
    <citation type="journal article" date="2020" name="Stud. Mycol.">
        <title>101 Dothideomycetes genomes: a test case for predicting lifestyles and emergence of pathogens.</title>
        <authorList>
            <person name="Haridas S."/>
            <person name="Albert R."/>
            <person name="Binder M."/>
            <person name="Bloem J."/>
            <person name="Labutti K."/>
            <person name="Salamov A."/>
            <person name="Andreopoulos B."/>
            <person name="Baker S."/>
            <person name="Barry K."/>
            <person name="Bills G."/>
            <person name="Bluhm B."/>
            <person name="Cannon C."/>
            <person name="Castanera R."/>
            <person name="Culley D."/>
            <person name="Daum C."/>
            <person name="Ezra D."/>
            <person name="Gonzalez J."/>
            <person name="Henrissat B."/>
            <person name="Kuo A."/>
            <person name="Liang C."/>
            <person name="Lipzen A."/>
            <person name="Lutzoni F."/>
            <person name="Magnuson J."/>
            <person name="Mondo S."/>
            <person name="Nolan M."/>
            <person name="Ohm R."/>
            <person name="Pangilinan J."/>
            <person name="Park H.-J."/>
            <person name="Ramirez L."/>
            <person name="Alfaro M."/>
            <person name="Sun H."/>
            <person name="Tritt A."/>
            <person name="Yoshinaga Y."/>
            <person name="Zwiers L.-H."/>
            <person name="Turgeon B."/>
            <person name="Goodwin S."/>
            <person name="Spatafora J."/>
            <person name="Crous P."/>
            <person name="Grigoriev I."/>
        </authorList>
    </citation>
    <scope>NUCLEOTIDE SEQUENCE</scope>
    <source>
        <strain evidence="4">SCOH1-5</strain>
    </source>
</reference>
<dbReference type="PANTHER" id="PTHR47785:SF3">
    <property type="entry name" value="ZN(2)-C6 FUNGAL-TYPE DOMAIN-CONTAINING PROTEIN"/>
    <property type="match status" value="1"/>
</dbReference>
<organism evidence="4 5">
    <name type="scientific">Cercospora zeae-maydis SCOH1-5</name>
    <dbReference type="NCBI Taxonomy" id="717836"/>
    <lineage>
        <taxon>Eukaryota</taxon>
        <taxon>Fungi</taxon>
        <taxon>Dikarya</taxon>
        <taxon>Ascomycota</taxon>
        <taxon>Pezizomycotina</taxon>
        <taxon>Dothideomycetes</taxon>
        <taxon>Dothideomycetidae</taxon>
        <taxon>Mycosphaerellales</taxon>
        <taxon>Mycosphaerellaceae</taxon>
        <taxon>Cercospora</taxon>
    </lineage>
</organism>
<name>A0A6A6EYW6_9PEZI</name>
<accession>A0A6A6EYW6</accession>
<keyword evidence="5" id="KW-1185">Reference proteome</keyword>
<dbReference type="Pfam" id="PF00172">
    <property type="entry name" value="Zn_clus"/>
    <property type="match status" value="1"/>
</dbReference>
<dbReference type="InterPro" id="IPR053181">
    <property type="entry name" value="EcdB-like_regulator"/>
</dbReference>
<gene>
    <name evidence="4" type="ORF">CERZMDRAFT_123010</name>
</gene>
<dbReference type="EMBL" id="ML992792">
    <property type="protein sequence ID" value="KAF2206180.1"/>
    <property type="molecule type" value="Genomic_DNA"/>
</dbReference>
<evidence type="ECO:0000256" key="2">
    <source>
        <dbReference type="SAM" id="MobiDB-lite"/>
    </source>
</evidence>
<protein>
    <recommendedName>
        <fullName evidence="3">Zn(2)-C6 fungal-type domain-containing protein</fullName>
    </recommendedName>
</protein>
<evidence type="ECO:0000256" key="1">
    <source>
        <dbReference type="ARBA" id="ARBA00023242"/>
    </source>
</evidence>
<dbReference type="Gene3D" id="4.10.240.10">
    <property type="entry name" value="Zn(2)-C6 fungal-type DNA-binding domain"/>
    <property type="match status" value="1"/>
</dbReference>
<sequence length="196" mass="21299">MPPKHASKRATACSPGGAPEPEPAEAAKKRRVVVSMACDRCRSRKSKCDGKRPICTPCTNQSQVCRYATEVSVTARRQETQALREEVLHLRRLLERAAAAAAAAAGQEIVLDPELGARSSTCSSLQQRFLPESPSPIASPSYHDAVRATIPYTQSPLEFELMCKHPNAYHIIEPHGPSEAIANALLAFEESPFRPG</sequence>
<feature type="region of interest" description="Disordered" evidence="2">
    <location>
        <begin position="1"/>
        <end position="29"/>
    </location>
</feature>
<dbReference type="GO" id="GO:0008270">
    <property type="term" value="F:zinc ion binding"/>
    <property type="evidence" value="ECO:0007669"/>
    <property type="project" value="InterPro"/>
</dbReference>